<dbReference type="EMBL" id="VDMD01000002">
    <property type="protein sequence ID" value="TRM67307.1"/>
    <property type="molecule type" value="Genomic_DNA"/>
</dbReference>
<organism evidence="1 2">
    <name type="scientific">Schizophyllum amplum</name>
    <dbReference type="NCBI Taxonomy" id="97359"/>
    <lineage>
        <taxon>Eukaryota</taxon>
        <taxon>Fungi</taxon>
        <taxon>Dikarya</taxon>
        <taxon>Basidiomycota</taxon>
        <taxon>Agaricomycotina</taxon>
        <taxon>Agaricomycetes</taxon>
        <taxon>Agaricomycetidae</taxon>
        <taxon>Agaricales</taxon>
        <taxon>Schizophyllaceae</taxon>
        <taxon>Schizophyllum</taxon>
    </lineage>
</organism>
<feature type="non-terminal residue" evidence="1">
    <location>
        <position position="74"/>
    </location>
</feature>
<protein>
    <submittedName>
        <fullName evidence="1">Uncharacterized protein</fullName>
    </submittedName>
</protein>
<feature type="non-terminal residue" evidence="1">
    <location>
        <position position="1"/>
    </location>
</feature>
<proteinExistence type="predicted"/>
<reference evidence="1 2" key="1">
    <citation type="journal article" date="2019" name="New Phytol.">
        <title>Comparative genomics reveals unique wood-decay strategies and fruiting body development in the Schizophyllaceae.</title>
        <authorList>
            <person name="Almasi E."/>
            <person name="Sahu N."/>
            <person name="Krizsan K."/>
            <person name="Balint B."/>
            <person name="Kovacs G.M."/>
            <person name="Kiss B."/>
            <person name="Cseklye J."/>
            <person name="Drula E."/>
            <person name="Henrissat B."/>
            <person name="Nagy I."/>
            <person name="Chovatia M."/>
            <person name="Adam C."/>
            <person name="LaButti K."/>
            <person name="Lipzen A."/>
            <person name="Riley R."/>
            <person name="Grigoriev I.V."/>
            <person name="Nagy L.G."/>
        </authorList>
    </citation>
    <scope>NUCLEOTIDE SEQUENCE [LARGE SCALE GENOMIC DNA]</scope>
    <source>
        <strain evidence="1 2">NL-1724</strain>
    </source>
</reference>
<comment type="caution">
    <text evidence="1">The sequence shown here is derived from an EMBL/GenBank/DDBJ whole genome shotgun (WGS) entry which is preliminary data.</text>
</comment>
<gene>
    <name evidence="1" type="ORF">BD626DRAFT_478241</name>
</gene>
<sequence>TGVGRGWSGSAHVVGDAGSEAPLRAGVAVTAAPQTFVRARRLVKRGPRLSVTYGARSALALGKTQLVSRQSHIP</sequence>
<evidence type="ECO:0000313" key="2">
    <source>
        <dbReference type="Proteomes" id="UP000320762"/>
    </source>
</evidence>
<dbReference type="AlphaFoldDB" id="A0A550CR94"/>
<dbReference type="Proteomes" id="UP000320762">
    <property type="component" value="Unassembled WGS sequence"/>
</dbReference>
<evidence type="ECO:0000313" key="1">
    <source>
        <dbReference type="EMBL" id="TRM67307.1"/>
    </source>
</evidence>
<accession>A0A550CR94</accession>
<keyword evidence="2" id="KW-1185">Reference proteome</keyword>
<name>A0A550CR94_9AGAR</name>